<proteinExistence type="predicted"/>
<organism evidence="3 4">
    <name type="scientific">Kushneria avicenniae</name>
    <dbReference type="NCBI Taxonomy" id="402385"/>
    <lineage>
        <taxon>Bacteria</taxon>
        <taxon>Pseudomonadati</taxon>
        <taxon>Pseudomonadota</taxon>
        <taxon>Gammaproteobacteria</taxon>
        <taxon>Oceanospirillales</taxon>
        <taxon>Halomonadaceae</taxon>
        <taxon>Kushneria</taxon>
    </lineage>
</organism>
<dbReference type="Gene3D" id="3.10.105.10">
    <property type="entry name" value="Dipeptide-binding Protein, Domain 3"/>
    <property type="match status" value="1"/>
</dbReference>
<dbReference type="InterPro" id="IPR000914">
    <property type="entry name" value="SBP_5_dom"/>
</dbReference>
<sequence>MTLRRAFYRSTFYLPAMALSLAVLTGCQQEDATEEATSEQAGNDRVRVAMLQPPRSGLNPLTDDAFKLSRWRTAETLIRLDDDGDPQPFLATEWEQVDDRTWRFEIRDDVTFHDGTPLTASQVVRALTAATSAVPRPRILDGVNMTIEADGDNAVRVQTEHADPLVPNRLSSPQLAIMAAKAYGDDGRVNPLEAGTGPFVLKEINGTQSATLDRYDDYWGERAALAGIDADYVPDGTARAAALRTGTADVVEAVPVSQVALVDPELVHEVPMPRTNTLYLNTEKGPFQDPAMRAAAREALDRAAIVRTVYEGRADEANGLLGPALAWADGLRSPIEGRPDAADPNGASITLGTFTDRAELPEVAVLLEQQLEAAGFDVHQEVRQYAHIESDMLAGQFDAFILSRATMLDSGDPVAYMYSDFACEGSFNIAQLCDPAVDEALSRAADLPTGPARRQAIIDAEAAILQTDAAVPMLHERVIQGESQRVHEAVRDPRERELITEHTRLDGASR</sequence>
<evidence type="ECO:0000256" key="1">
    <source>
        <dbReference type="SAM" id="SignalP"/>
    </source>
</evidence>
<dbReference type="PROSITE" id="PS51257">
    <property type="entry name" value="PROKAR_LIPOPROTEIN"/>
    <property type="match status" value="1"/>
</dbReference>
<evidence type="ECO:0000313" key="4">
    <source>
        <dbReference type="Proteomes" id="UP000199046"/>
    </source>
</evidence>
<dbReference type="STRING" id="402385.SAMN05421848_1694"/>
<dbReference type="SUPFAM" id="SSF53850">
    <property type="entry name" value="Periplasmic binding protein-like II"/>
    <property type="match status" value="1"/>
</dbReference>
<dbReference type="CDD" id="cd08490">
    <property type="entry name" value="PBP2_NikA_DppA_OppA_like_3"/>
    <property type="match status" value="1"/>
</dbReference>
<dbReference type="GO" id="GO:0015833">
    <property type="term" value="P:peptide transport"/>
    <property type="evidence" value="ECO:0007669"/>
    <property type="project" value="TreeGrafter"/>
</dbReference>
<dbReference type="PANTHER" id="PTHR30290:SF65">
    <property type="entry name" value="MONOACYL PHOSPHATIDYLINOSITOL TETRAMANNOSIDE-BINDING PROTEIN LPQW-RELATED"/>
    <property type="match status" value="1"/>
</dbReference>
<gene>
    <name evidence="3" type="ORF">SAMN05421848_1694</name>
</gene>
<dbReference type="Pfam" id="PF00496">
    <property type="entry name" value="SBP_bac_5"/>
    <property type="match status" value="1"/>
</dbReference>
<reference evidence="4" key="1">
    <citation type="submission" date="2016-10" db="EMBL/GenBank/DDBJ databases">
        <authorList>
            <person name="Varghese N."/>
            <person name="Submissions S."/>
        </authorList>
    </citation>
    <scope>NUCLEOTIDE SEQUENCE [LARGE SCALE GENOMIC DNA]</scope>
    <source>
        <strain evidence="4">DSM 23439</strain>
    </source>
</reference>
<dbReference type="Gene3D" id="3.40.190.10">
    <property type="entry name" value="Periplasmic binding protein-like II"/>
    <property type="match status" value="1"/>
</dbReference>
<keyword evidence="1" id="KW-0732">Signal</keyword>
<dbReference type="InterPro" id="IPR039424">
    <property type="entry name" value="SBP_5"/>
</dbReference>
<evidence type="ECO:0000313" key="3">
    <source>
        <dbReference type="EMBL" id="SFC50572.1"/>
    </source>
</evidence>
<dbReference type="PIRSF" id="PIRSF002741">
    <property type="entry name" value="MppA"/>
    <property type="match status" value="1"/>
</dbReference>
<dbReference type="AlphaFoldDB" id="A0A1I1JRJ4"/>
<dbReference type="GO" id="GO:1904680">
    <property type="term" value="F:peptide transmembrane transporter activity"/>
    <property type="evidence" value="ECO:0007669"/>
    <property type="project" value="TreeGrafter"/>
</dbReference>
<evidence type="ECO:0000259" key="2">
    <source>
        <dbReference type="Pfam" id="PF00496"/>
    </source>
</evidence>
<keyword evidence="4" id="KW-1185">Reference proteome</keyword>
<dbReference type="InterPro" id="IPR030678">
    <property type="entry name" value="Peptide/Ni-bd"/>
</dbReference>
<accession>A0A1I1JRJ4</accession>
<dbReference type="EMBL" id="FOLY01000003">
    <property type="protein sequence ID" value="SFC50572.1"/>
    <property type="molecule type" value="Genomic_DNA"/>
</dbReference>
<feature type="chain" id="PRO_5011606283" evidence="1">
    <location>
        <begin position="19"/>
        <end position="510"/>
    </location>
</feature>
<dbReference type="RefSeq" id="WP_245742879.1">
    <property type="nucleotide sequence ID" value="NZ_FOLY01000003.1"/>
</dbReference>
<protein>
    <submittedName>
        <fullName evidence="3">Peptide/nickel transport system substrate-binding protein</fullName>
    </submittedName>
</protein>
<feature type="domain" description="Solute-binding protein family 5" evidence="2">
    <location>
        <begin position="86"/>
        <end position="426"/>
    </location>
</feature>
<name>A0A1I1JRJ4_9GAMM</name>
<dbReference type="GO" id="GO:0030288">
    <property type="term" value="C:outer membrane-bounded periplasmic space"/>
    <property type="evidence" value="ECO:0007669"/>
    <property type="project" value="UniProtKB-ARBA"/>
</dbReference>
<dbReference type="Proteomes" id="UP000199046">
    <property type="component" value="Unassembled WGS sequence"/>
</dbReference>
<dbReference type="GO" id="GO:0043190">
    <property type="term" value="C:ATP-binding cassette (ABC) transporter complex"/>
    <property type="evidence" value="ECO:0007669"/>
    <property type="project" value="InterPro"/>
</dbReference>
<dbReference type="PANTHER" id="PTHR30290">
    <property type="entry name" value="PERIPLASMIC BINDING COMPONENT OF ABC TRANSPORTER"/>
    <property type="match status" value="1"/>
</dbReference>
<feature type="signal peptide" evidence="1">
    <location>
        <begin position="1"/>
        <end position="18"/>
    </location>
</feature>